<proteinExistence type="predicted"/>
<accession>A0A5B7GDY0</accession>
<comment type="caution">
    <text evidence="1">The sequence shown here is derived from an EMBL/GenBank/DDBJ whole genome shotgun (WGS) entry which is preliminary data.</text>
</comment>
<protein>
    <submittedName>
        <fullName evidence="1">Uncharacterized protein</fullName>
    </submittedName>
</protein>
<organism evidence="1 2">
    <name type="scientific">Portunus trituberculatus</name>
    <name type="common">Swimming crab</name>
    <name type="synonym">Neptunus trituberculatus</name>
    <dbReference type="NCBI Taxonomy" id="210409"/>
    <lineage>
        <taxon>Eukaryota</taxon>
        <taxon>Metazoa</taxon>
        <taxon>Ecdysozoa</taxon>
        <taxon>Arthropoda</taxon>
        <taxon>Crustacea</taxon>
        <taxon>Multicrustacea</taxon>
        <taxon>Malacostraca</taxon>
        <taxon>Eumalacostraca</taxon>
        <taxon>Eucarida</taxon>
        <taxon>Decapoda</taxon>
        <taxon>Pleocyemata</taxon>
        <taxon>Brachyura</taxon>
        <taxon>Eubrachyura</taxon>
        <taxon>Portunoidea</taxon>
        <taxon>Portunidae</taxon>
        <taxon>Portuninae</taxon>
        <taxon>Portunus</taxon>
    </lineage>
</organism>
<reference evidence="1 2" key="1">
    <citation type="submission" date="2019-05" db="EMBL/GenBank/DDBJ databases">
        <title>Another draft genome of Portunus trituberculatus and its Hox gene families provides insights of decapod evolution.</title>
        <authorList>
            <person name="Jeong J.-H."/>
            <person name="Song I."/>
            <person name="Kim S."/>
            <person name="Choi T."/>
            <person name="Kim D."/>
            <person name="Ryu S."/>
            <person name="Kim W."/>
        </authorList>
    </citation>
    <scope>NUCLEOTIDE SEQUENCE [LARGE SCALE GENOMIC DNA]</scope>
    <source>
        <tissue evidence="1">Muscle</tissue>
    </source>
</reference>
<sequence>MMNKPVLT</sequence>
<evidence type="ECO:0000313" key="2">
    <source>
        <dbReference type="Proteomes" id="UP000324222"/>
    </source>
</evidence>
<dbReference type="Proteomes" id="UP000324222">
    <property type="component" value="Unassembled WGS sequence"/>
</dbReference>
<gene>
    <name evidence="1" type="ORF">E2C01_048628</name>
</gene>
<keyword evidence="2" id="KW-1185">Reference proteome</keyword>
<name>A0A5B7GDY0_PORTR</name>
<dbReference type="EMBL" id="VSRR010012571">
    <property type="protein sequence ID" value="MPC54704.1"/>
    <property type="molecule type" value="Genomic_DNA"/>
</dbReference>
<evidence type="ECO:0000313" key="1">
    <source>
        <dbReference type="EMBL" id="MPC54704.1"/>
    </source>
</evidence>